<feature type="domain" description="Terpene synthase N-terminal" evidence="6">
    <location>
        <begin position="22"/>
        <end position="190"/>
    </location>
</feature>
<keyword evidence="4" id="KW-0460">Magnesium</keyword>
<evidence type="ECO:0000256" key="1">
    <source>
        <dbReference type="ARBA" id="ARBA00001936"/>
    </source>
</evidence>
<dbReference type="SUPFAM" id="SSF48576">
    <property type="entry name" value="Terpenoid synthases"/>
    <property type="match status" value="1"/>
</dbReference>
<keyword evidence="5" id="KW-0456">Lyase</keyword>
<dbReference type="InterPro" id="IPR044814">
    <property type="entry name" value="Terpene_cyclase_plant_C1"/>
</dbReference>
<dbReference type="Pfam" id="PF03936">
    <property type="entry name" value="Terpene_synth_C"/>
    <property type="match status" value="1"/>
</dbReference>
<protein>
    <submittedName>
        <fullName evidence="8">Sesquiterpene synthase</fullName>
    </submittedName>
</protein>
<dbReference type="PANTHER" id="PTHR31225:SF93">
    <property type="entry name" value="ALPHA-HUMULENE_(-)-(E)-BETA-CARYOPHYLLENE SYNTHASE"/>
    <property type="match status" value="1"/>
</dbReference>
<dbReference type="AlphaFoldDB" id="A0AAV8GBE6"/>
<dbReference type="FunFam" id="1.10.600.10:FF:000007">
    <property type="entry name" value="Isoprene synthase, chloroplastic"/>
    <property type="match status" value="1"/>
</dbReference>
<dbReference type="SUPFAM" id="SSF48239">
    <property type="entry name" value="Terpenoid cyclases/Protein prenyltransferases"/>
    <property type="match status" value="1"/>
</dbReference>
<dbReference type="EMBL" id="JAMFTS010000002">
    <property type="protein sequence ID" value="KAJ4801535.1"/>
    <property type="molecule type" value="Genomic_DNA"/>
</dbReference>
<dbReference type="Pfam" id="PF01397">
    <property type="entry name" value="Terpene_synth"/>
    <property type="match status" value="1"/>
</dbReference>
<dbReference type="InterPro" id="IPR005630">
    <property type="entry name" value="Terpene_synthase_metal-bd"/>
</dbReference>
<dbReference type="InterPro" id="IPR008930">
    <property type="entry name" value="Terpenoid_cyclase/PrenylTrfase"/>
</dbReference>
<evidence type="ECO:0000259" key="6">
    <source>
        <dbReference type="Pfam" id="PF01397"/>
    </source>
</evidence>
<dbReference type="InterPro" id="IPR036965">
    <property type="entry name" value="Terpene_synth_N_sf"/>
</dbReference>
<evidence type="ECO:0000313" key="10">
    <source>
        <dbReference type="Proteomes" id="UP001140206"/>
    </source>
</evidence>
<evidence type="ECO:0000313" key="9">
    <source>
        <dbReference type="EMBL" id="KAJ4801536.1"/>
    </source>
</evidence>
<proteinExistence type="predicted"/>
<reference evidence="8" key="1">
    <citation type="submission" date="2022-08" db="EMBL/GenBank/DDBJ databases">
        <authorList>
            <person name="Marques A."/>
        </authorList>
    </citation>
    <scope>NUCLEOTIDE SEQUENCE</scope>
    <source>
        <strain evidence="8">RhyPub2mFocal</strain>
        <tissue evidence="8">Leaves</tissue>
    </source>
</reference>
<feature type="domain" description="Terpene synthase metal-binding" evidence="7">
    <location>
        <begin position="246"/>
        <end position="483"/>
    </location>
</feature>
<evidence type="ECO:0000256" key="3">
    <source>
        <dbReference type="ARBA" id="ARBA00022723"/>
    </source>
</evidence>
<dbReference type="Gene3D" id="1.50.10.130">
    <property type="entry name" value="Terpene synthase, N-terminal domain"/>
    <property type="match status" value="1"/>
</dbReference>
<comment type="cofactor">
    <cofactor evidence="1">
        <name>Mn(2+)</name>
        <dbReference type="ChEBI" id="CHEBI:29035"/>
    </cofactor>
</comment>
<name>A0AAV8GBE6_9POAL</name>
<comment type="cofactor">
    <cofactor evidence="2">
        <name>Mg(2+)</name>
        <dbReference type="ChEBI" id="CHEBI:18420"/>
    </cofactor>
</comment>
<comment type="caution">
    <text evidence="8">The sequence shown here is derived from an EMBL/GenBank/DDBJ whole genome shotgun (WGS) entry which is preliminary data.</text>
</comment>
<dbReference type="Gene3D" id="1.10.600.10">
    <property type="entry name" value="Farnesyl Diphosphate Synthase"/>
    <property type="match status" value="1"/>
</dbReference>
<dbReference type="CDD" id="cd00684">
    <property type="entry name" value="Terpene_cyclase_plant_C1"/>
    <property type="match status" value="1"/>
</dbReference>
<accession>A0AAV8GBE6</accession>
<dbReference type="GO" id="GO:0016102">
    <property type="term" value="P:diterpenoid biosynthetic process"/>
    <property type="evidence" value="ECO:0007669"/>
    <property type="project" value="InterPro"/>
</dbReference>
<gene>
    <name evidence="8" type="ORF">LUZ62_052781</name>
    <name evidence="9" type="ORF">LUZ62_052782</name>
</gene>
<evidence type="ECO:0000256" key="5">
    <source>
        <dbReference type="ARBA" id="ARBA00023239"/>
    </source>
</evidence>
<evidence type="ECO:0000256" key="4">
    <source>
        <dbReference type="ARBA" id="ARBA00022842"/>
    </source>
</evidence>
<dbReference type="InterPro" id="IPR050148">
    <property type="entry name" value="Terpene_synthase-like"/>
</dbReference>
<evidence type="ECO:0000313" key="8">
    <source>
        <dbReference type="EMBL" id="KAJ4801535.1"/>
    </source>
</evidence>
<evidence type="ECO:0000259" key="7">
    <source>
        <dbReference type="Pfam" id="PF03936"/>
    </source>
</evidence>
<keyword evidence="10" id="KW-1185">Reference proteome</keyword>
<sequence>MENTSESGKLERRSYVYEPNLWGDFFITHAVPIQSQDWLEMRVNELKAEVRTLIKSSADIIEKITLIDTIQHLGIGYLFEKEIDEELTSLNSVTFDSNDLHEVALYFRLLRQHGFPVSADIFSKFKNDDGSFKTTLSRDARGLLSLYNAASLRICDEDILEKASFLAHDGLICMIDDLKCPLKNQVSRALKTPLPRMSKRLEARWYIHEYEEESPNHVILELAKLDFNIVQALHCEELKAITIWWKDFNLKQKLGYARDRIVETYFWMTGVYFEPQFSRARIILVKAFALITILDDTYDVHATLEECRQLAHAVQRWDKESAEMLDDYLKVVYLKLISLCEETEKELEPSEKYRASYLIEWYKTQIRSYLQEAEWLAAGYIPTFKERLDVSLITSGVPLLCCASFIGMGDIATKEAFLWVNQIPDMVRASFEIARFIDDVVGHEREHLAGELATVLDCYIKEQKISKEEAVIRFKCWTEGAWRRLNKARLMPTAVSPVLIERIFNFSAMIQVLYNHMSNGFCEPINVKEYITLLYIEPLSV</sequence>
<dbReference type="GO" id="GO:0010333">
    <property type="term" value="F:terpene synthase activity"/>
    <property type="evidence" value="ECO:0007669"/>
    <property type="project" value="InterPro"/>
</dbReference>
<dbReference type="PANTHER" id="PTHR31225">
    <property type="entry name" value="OS04G0344100 PROTEIN-RELATED"/>
    <property type="match status" value="1"/>
</dbReference>
<evidence type="ECO:0000256" key="2">
    <source>
        <dbReference type="ARBA" id="ARBA00001946"/>
    </source>
</evidence>
<dbReference type="InterPro" id="IPR034741">
    <property type="entry name" value="Terpene_cyclase-like_1_C"/>
</dbReference>
<dbReference type="SFLD" id="SFLDS00005">
    <property type="entry name" value="Isoprenoid_Synthase_Type_I"/>
    <property type="match status" value="1"/>
</dbReference>
<keyword evidence="3" id="KW-0479">Metal-binding</keyword>
<dbReference type="Proteomes" id="UP001140206">
    <property type="component" value="Chromosome 2"/>
</dbReference>
<dbReference type="InterPro" id="IPR001906">
    <property type="entry name" value="Terpene_synth_N"/>
</dbReference>
<dbReference type="GO" id="GO:0000287">
    <property type="term" value="F:magnesium ion binding"/>
    <property type="evidence" value="ECO:0007669"/>
    <property type="project" value="InterPro"/>
</dbReference>
<dbReference type="SFLD" id="SFLDG01019">
    <property type="entry name" value="Terpene_Cyclase_Like_1_C_Termi"/>
    <property type="match status" value="1"/>
</dbReference>
<dbReference type="InterPro" id="IPR008949">
    <property type="entry name" value="Isoprenoid_synthase_dom_sf"/>
</dbReference>
<dbReference type="EMBL" id="JAMFTS010000002">
    <property type="protein sequence ID" value="KAJ4801536.1"/>
    <property type="molecule type" value="Genomic_DNA"/>
</dbReference>
<organism evidence="8 10">
    <name type="scientific">Rhynchospora pubera</name>
    <dbReference type="NCBI Taxonomy" id="906938"/>
    <lineage>
        <taxon>Eukaryota</taxon>
        <taxon>Viridiplantae</taxon>
        <taxon>Streptophyta</taxon>
        <taxon>Embryophyta</taxon>
        <taxon>Tracheophyta</taxon>
        <taxon>Spermatophyta</taxon>
        <taxon>Magnoliopsida</taxon>
        <taxon>Liliopsida</taxon>
        <taxon>Poales</taxon>
        <taxon>Cyperaceae</taxon>
        <taxon>Cyperoideae</taxon>
        <taxon>Rhynchosporeae</taxon>
        <taxon>Rhynchospora</taxon>
    </lineage>
</organism>